<proteinExistence type="predicted"/>
<protein>
    <submittedName>
        <fullName evidence="1">Uncharacterized protein</fullName>
    </submittedName>
</protein>
<comment type="caution">
    <text evidence="1">The sequence shown here is derived from an EMBL/GenBank/DDBJ whole genome shotgun (WGS) entry which is preliminary data.</text>
</comment>
<keyword evidence="2" id="KW-1185">Reference proteome</keyword>
<accession>A0ABP8V6B9</accession>
<dbReference type="Proteomes" id="UP001500604">
    <property type="component" value="Unassembled WGS sequence"/>
</dbReference>
<gene>
    <name evidence="1" type="ORF">GCM10023116_30830</name>
</gene>
<evidence type="ECO:0000313" key="1">
    <source>
        <dbReference type="EMBL" id="GAA4650800.1"/>
    </source>
</evidence>
<evidence type="ECO:0000313" key="2">
    <source>
        <dbReference type="Proteomes" id="UP001500604"/>
    </source>
</evidence>
<dbReference type="RefSeq" id="WP_345197046.1">
    <property type="nucleotide sequence ID" value="NZ_BAABFL010000421.1"/>
</dbReference>
<dbReference type="EMBL" id="BAABFL010000421">
    <property type="protein sequence ID" value="GAA4650800.1"/>
    <property type="molecule type" value="Genomic_DNA"/>
</dbReference>
<name>A0ABP8V6B9_9GAMM</name>
<sequence>MKPPTRFIRVEESQGSEGGQPLDITLRRFWPVGYKTIRYGTLVGVWYQTIIMTTGKRFVVLYCKQIGQYSV</sequence>
<reference evidence="2" key="1">
    <citation type="journal article" date="2019" name="Int. J. Syst. Evol. Microbiol.">
        <title>The Global Catalogue of Microorganisms (GCM) 10K type strain sequencing project: providing services to taxonomists for standard genome sequencing and annotation.</title>
        <authorList>
            <consortium name="The Broad Institute Genomics Platform"/>
            <consortium name="The Broad Institute Genome Sequencing Center for Infectious Disease"/>
            <person name="Wu L."/>
            <person name="Ma J."/>
        </authorList>
    </citation>
    <scope>NUCLEOTIDE SEQUENCE [LARGE SCALE GENOMIC DNA]</scope>
    <source>
        <strain evidence="2">JCM 17805</strain>
    </source>
</reference>
<organism evidence="1 2">
    <name type="scientific">Kistimonas scapharcae</name>
    <dbReference type="NCBI Taxonomy" id="1036133"/>
    <lineage>
        <taxon>Bacteria</taxon>
        <taxon>Pseudomonadati</taxon>
        <taxon>Pseudomonadota</taxon>
        <taxon>Gammaproteobacteria</taxon>
        <taxon>Oceanospirillales</taxon>
        <taxon>Endozoicomonadaceae</taxon>
        <taxon>Kistimonas</taxon>
    </lineage>
</organism>